<dbReference type="EMBL" id="KI964546">
    <property type="protein sequence ID" value="EUC38026.1"/>
    <property type="molecule type" value="Genomic_DNA"/>
</dbReference>
<dbReference type="AlphaFoldDB" id="W6Z2W5"/>
<dbReference type="HOGENOM" id="CLU_1137827_0_0_1"/>
<evidence type="ECO:0000313" key="2">
    <source>
        <dbReference type="Proteomes" id="UP000053841"/>
    </source>
</evidence>
<gene>
    <name evidence="1" type="ORF">COCCADRAFT_22560</name>
</gene>
<reference evidence="1 2" key="1">
    <citation type="journal article" date="2013" name="PLoS Genet.">
        <title>Comparative genome structure, secondary metabolite, and effector coding capacity across Cochliobolus pathogens.</title>
        <authorList>
            <person name="Condon B.J."/>
            <person name="Leng Y."/>
            <person name="Wu D."/>
            <person name="Bushley K.E."/>
            <person name="Ohm R.A."/>
            <person name="Otillar R."/>
            <person name="Martin J."/>
            <person name="Schackwitz W."/>
            <person name="Grimwood J."/>
            <person name="MohdZainudin N."/>
            <person name="Xue C."/>
            <person name="Wang R."/>
            <person name="Manning V.A."/>
            <person name="Dhillon B."/>
            <person name="Tu Z.J."/>
            <person name="Steffenson B.J."/>
            <person name="Salamov A."/>
            <person name="Sun H."/>
            <person name="Lowry S."/>
            <person name="LaButti K."/>
            <person name="Han J."/>
            <person name="Copeland A."/>
            <person name="Lindquist E."/>
            <person name="Barry K."/>
            <person name="Schmutz J."/>
            <person name="Baker S.E."/>
            <person name="Ciuffetti L.M."/>
            <person name="Grigoriev I.V."/>
            <person name="Zhong S."/>
            <person name="Turgeon B.G."/>
        </authorList>
    </citation>
    <scope>NUCLEOTIDE SEQUENCE [LARGE SCALE GENOMIC DNA]</scope>
    <source>
        <strain evidence="1 2">26-R-13</strain>
    </source>
</reference>
<dbReference type="Proteomes" id="UP000053841">
    <property type="component" value="Unassembled WGS sequence"/>
</dbReference>
<dbReference type="OrthoDB" id="3681317at2759"/>
<keyword evidence="2" id="KW-1185">Reference proteome</keyword>
<name>W6Z2W5_COCC2</name>
<evidence type="ECO:0000313" key="1">
    <source>
        <dbReference type="EMBL" id="EUC38026.1"/>
    </source>
</evidence>
<accession>W6Z2W5</accession>
<dbReference type="RefSeq" id="XP_007707703.1">
    <property type="nucleotide sequence ID" value="XM_007709513.1"/>
</dbReference>
<dbReference type="KEGG" id="bze:COCCADRAFT_22560"/>
<dbReference type="GeneID" id="19145225"/>
<sequence>MCQGCINLNVAEPSELPELYQQAVAKLIEHSKKLLKHCTEMEDYYRSMGYCYHTSQLTRREAMADCPTHGPQLLNLEEAFDLDDPEDYHILFKPMETSITLLKEVISDAEHIPSNTPTPQLAELLTNSLQPKLHTAHITINNMRTYFNCINFYTTTLRSLTCQSSGTHSLNTNNETPWHHRNLNMRTGQWELESMAEEWTDYLNWVTCLPETQVWVRKGEDAKEIALRWLGRFVVVDLVLADIS</sequence>
<organism evidence="1 2">
    <name type="scientific">Cochliobolus carbonum (strain 26-R-13)</name>
    <name type="common">Maize leaf spot fungus</name>
    <name type="synonym">Bipolaris zeicola</name>
    <dbReference type="NCBI Taxonomy" id="930089"/>
    <lineage>
        <taxon>Eukaryota</taxon>
        <taxon>Fungi</taxon>
        <taxon>Dikarya</taxon>
        <taxon>Ascomycota</taxon>
        <taxon>Pezizomycotina</taxon>
        <taxon>Dothideomycetes</taxon>
        <taxon>Pleosporomycetidae</taxon>
        <taxon>Pleosporales</taxon>
        <taxon>Pleosporineae</taxon>
        <taxon>Pleosporaceae</taxon>
        <taxon>Bipolaris</taxon>
    </lineage>
</organism>
<proteinExistence type="predicted"/>
<protein>
    <submittedName>
        <fullName evidence="1">Uncharacterized protein</fullName>
    </submittedName>
</protein>